<feature type="compositionally biased region" description="Gly residues" evidence="1">
    <location>
        <begin position="24"/>
        <end position="37"/>
    </location>
</feature>
<proteinExistence type="predicted"/>
<feature type="region of interest" description="Disordered" evidence="1">
    <location>
        <begin position="1"/>
        <end position="37"/>
    </location>
</feature>
<evidence type="ECO:0000256" key="1">
    <source>
        <dbReference type="SAM" id="MobiDB-lite"/>
    </source>
</evidence>
<organism evidence="2 4">
    <name type="scientific">Volvox reticuliferus</name>
    <dbReference type="NCBI Taxonomy" id="1737510"/>
    <lineage>
        <taxon>Eukaryota</taxon>
        <taxon>Viridiplantae</taxon>
        <taxon>Chlorophyta</taxon>
        <taxon>core chlorophytes</taxon>
        <taxon>Chlorophyceae</taxon>
        <taxon>CS clade</taxon>
        <taxon>Chlamydomonadales</taxon>
        <taxon>Volvocaceae</taxon>
        <taxon>Volvox</taxon>
    </lineage>
</organism>
<evidence type="ECO:0000313" key="2">
    <source>
        <dbReference type="EMBL" id="GIL87427.1"/>
    </source>
</evidence>
<evidence type="ECO:0000313" key="4">
    <source>
        <dbReference type="Proteomes" id="UP000747110"/>
    </source>
</evidence>
<reference evidence="2" key="1">
    <citation type="journal article" date="2021" name="Proc. Natl. Acad. Sci. U.S.A.">
        <title>Three genomes in the algal genus Volvox reveal the fate of a haploid sex-determining region after a transition to homothallism.</title>
        <authorList>
            <person name="Yamamoto K."/>
            <person name="Hamaji T."/>
            <person name="Kawai-Toyooka H."/>
            <person name="Matsuzaki R."/>
            <person name="Takahashi F."/>
            <person name="Nishimura Y."/>
            <person name="Kawachi M."/>
            <person name="Noguchi H."/>
            <person name="Minakuchi Y."/>
            <person name="Umen J.G."/>
            <person name="Toyoda A."/>
            <person name="Nozaki H."/>
        </authorList>
    </citation>
    <scope>NUCLEOTIDE SEQUENCE</scope>
    <source>
        <strain evidence="3">NIES-3785</strain>
        <strain evidence="2">NIES-3786</strain>
    </source>
</reference>
<comment type="caution">
    <text evidence="2">The sequence shown here is derived from an EMBL/GenBank/DDBJ whole genome shotgun (WGS) entry which is preliminary data.</text>
</comment>
<dbReference type="EMBL" id="BNCQ01000002">
    <property type="protein sequence ID" value="GIL95691.1"/>
    <property type="molecule type" value="Genomic_DNA"/>
</dbReference>
<feature type="region of interest" description="Disordered" evidence="1">
    <location>
        <begin position="52"/>
        <end position="71"/>
    </location>
</feature>
<evidence type="ECO:0000313" key="3">
    <source>
        <dbReference type="EMBL" id="GIL95691.1"/>
    </source>
</evidence>
<feature type="compositionally biased region" description="Gly residues" evidence="1">
    <location>
        <begin position="59"/>
        <end position="71"/>
    </location>
</feature>
<dbReference type="AlphaFoldDB" id="A0A8J4CXI8"/>
<name>A0A8J4CXI8_9CHLO</name>
<dbReference type="EMBL" id="BNCP01000039">
    <property type="protein sequence ID" value="GIL87427.1"/>
    <property type="molecule type" value="Genomic_DNA"/>
</dbReference>
<protein>
    <submittedName>
        <fullName evidence="2">Uncharacterized protein</fullName>
    </submittedName>
</protein>
<dbReference type="Proteomes" id="UP000722791">
    <property type="component" value="Unassembled WGS sequence"/>
</dbReference>
<accession>A0A8J4CXI8</accession>
<dbReference type="Proteomes" id="UP000747110">
    <property type="component" value="Unassembled WGS sequence"/>
</dbReference>
<feature type="compositionally biased region" description="Gly residues" evidence="1">
    <location>
        <begin position="1"/>
        <end position="12"/>
    </location>
</feature>
<gene>
    <name evidence="2" type="ORF">Vretifemale_15537</name>
    <name evidence="3" type="ORF">Vretimale_1665</name>
</gene>
<keyword evidence="4" id="KW-1185">Reference proteome</keyword>
<sequence length="107" mass="10543">MSDSGLGKGQGLWGPDRRVVSGCAPGGRSSGNCGNGGSGALGKGQGLWGPDRCVASGHAPGGSSDGDNGGGSASAHYTCTLGEGQTKAIGLQRSCFHWKLQVIISIL</sequence>